<dbReference type="InterPro" id="IPR001806">
    <property type="entry name" value="Small_GTPase"/>
</dbReference>
<keyword evidence="3" id="KW-1185">Reference proteome</keyword>
<evidence type="ECO:0000313" key="3">
    <source>
        <dbReference type="Proteomes" id="UP000275078"/>
    </source>
</evidence>
<organism evidence="2 3">
    <name type="scientific">Ascobolus immersus RN42</name>
    <dbReference type="NCBI Taxonomy" id="1160509"/>
    <lineage>
        <taxon>Eukaryota</taxon>
        <taxon>Fungi</taxon>
        <taxon>Dikarya</taxon>
        <taxon>Ascomycota</taxon>
        <taxon>Pezizomycotina</taxon>
        <taxon>Pezizomycetes</taxon>
        <taxon>Pezizales</taxon>
        <taxon>Ascobolaceae</taxon>
        <taxon>Ascobolus</taxon>
    </lineage>
</organism>
<dbReference type="STRING" id="1160509.A0A3N4IEX4"/>
<name>A0A3N4IEX4_ASCIM</name>
<protein>
    <submittedName>
        <fullName evidence="2">Ras-domain-containing protein</fullName>
    </submittedName>
</protein>
<evidence type="ECO:0000256" key="1">
    <source>
        <dbReference type="ARBA" id="ARBA00006270"/>
    </source>
</evidence>
<dbReference type="SMART" id="SM00174">
    <property type="entry name" value="RHO"/>
    <property type="match status" value="1"/>
</dbReference>
<dbReference type="AlphaFoldDB" id="A0A3N4IEX4"/>
<evidence type="ECO:0000313" key="2">
    <source>
        <dbReference type="EMBL" id="RPA84702.1"/>
    </source>
</evidence>
<sequence>MVGGGNSGSQPWDYIAKIVSIGDSAAGKTSLTIRLCEGRFQTDHNVTIGVEFGSRTIEVASNPPKRIKLQIWDTAGQETFRAITKSYFRGATGALLVYDITRRNTFISCISWLHELRQSGEPHMSIILVGNKSDLAAQRQVSTAEAQAWADSQGLHAFVETSAKTGEEVEKAFVSVATEIYENIKKGVWDLKDKNTGVRENTAKTNMVLEDGVKPASGGRCC</sequence>
<gene>
    <name evidence="2" type="ORF">BJ508DRAFT_323265</name>
</gene>
<dbReference type="GO" id="GO:0005525">
    <property type="term" value="F:GTP binding"/>
    <property type="evidence" value="ECO:0007669"/>
    <property type="project" value="InterPro"/>
</dbReference>
<dbReference type="InterPro" id="IPR027417">
    <property type="entry name" value="P-loop_NTPase"/>
</dbReference>
<dbReference type="Pfam" id="PF00071">
    <property type="entry name" value="Ras"/>
    <property type="match status" value="1"/>
</dbReference>
<dbReference type="SUPFAM" id="SSF52540">
    <property type="entry name" value="P-loop containing nucleoside triphosphate hydrolases"/>
    <property type="match status" value="1"/>
</dbReference>
<dbReference type="PANTHER" id="PTHR47979">
    <property type="entry name" value="DRAB11-RELATED"/>
    <property type="match status" value="1"/>
</dbReference>
<dbReference type="InterPro" id="IPR050209">
    <property type="entry name" value="Rab_GTPases_membrane_traffic"/>
</dbReference>
<dbReference type="SMART" id="SM00176">
    <property type="entry name" value="RAN"/>
    <property type="match status" value="1"/>
</dbReference>
<dbReference type="PROSITE" id="PS51419">
    <property type="entry name" value="RAB"/>
    <property type="match status" value="1"/>
</dbReference>
<dbReference type="SMART" id="SM00173">
    <property type="entry name" value="RAS"/>
    <property type="match status" value="1"/>
</dbReference>
<proteinExistence type="inferred from homology"/>
<reference evidence="2 3" key="1">
    <citation type="journal article" date="2018" name="Nat. Ecol. Evol.">
        <title>Pezizomycetes genomes reveal the molecular basis of ectomycorrhizal truffle lifestyle.</title>
        <authorList>
            <person name="Murat C."/>
            <person name="Payen T."/>
            <person name="Noel B."/>
            <person name="Kuo A."/>
            <person name="Morin E."/>
            <person name="Chen J."/>
            <person name="Kohler A."/>
            <person name="Krizsan K."/>
            <person name="Balestrini R."/>
            <person name="Da Silva C."/>
            <person name="Montanini B."/>
            <person name="Hainaut M."/>
            <person name="Levati E."/>
            <person name="Barry K.W."/>
            <person name="Belfiori B."/>
            <person name="Cichocki N."/>
            <person name="Clum A."/>
            <person name="Dockter R.B."/>
            <person name="Fauchery L."/>
            <person name="Guy J."/>
            <person name="Iotti M."/>
            <person name="Le Tacon F."/>
            <person name="Lindquist E.A."/>
            <person name="Lipzen A."/>
            <person name="Malagnac F."/>
            <person name="Mello A."/>
            <person name="Molinier V."/>
            <person name="Miyauchi S."/>
            <person name="Poulain J."/>
            <person name="Riccioni C."/>
            <person name="Rubini A."/>
            <person name="Sitrit Y."/>
            <person name="Splivallo R."/>
            <person name="Traeger S."/>
            <person name="Wang M."/>
            <person name="Zifcakova L."/>
            <person name="Wipf D."/>
            <person name="Zambonelli A."/>
            <person name="Paolocci F."/>
            <person name="Nowrousian M."/>
            <person name="Ottonello S."/>
            <person name="Baldrian P."/>
            <person name="Spatafora J.W."/>
            <person name="Henrissat B."/>
            <person name="Nagy L.G."/>
            <person name="Aury J.M."/>
            <person name="Wincker P."/>
            <person name="Grigoriev I.V."/>
            <person name="Bonfante P."/>
            <person name="Martin F.M."/>
        </authorList>
    </citation>
    <scope>NUCLEOTIDE SEQUENCE [LARGE SCALE GENOMIC DNA]</scope>
    <source>
        <strain evidence="2 3">RN42</strain>
    </source>
</reference>
<dbReference type="NCBIfam" id="TIGR00231">
    <property type="entry name" value="small_GTP"/>
    <property type="match status" value="1"/>
</dbReference>
<dbReference type="Gene3D" id="3.40.50.300">
    <property type="entry name" value="P-loop containing nucleotide triphosphate hydrolases"/>
    <property type="match status" value="1"/>
</dbReference>
<dbReference type="PROSITE" id="PS51420">
    <property type="entry name" value="RHO"/>
    <property type="match status" value="1"/>
</dbReference>
<dbReference type="Proteomes" id="UP000275078">
    <property type="component" value="Unassembled WGS sequence"/>
</dbReference>
<dbReference type="OrthoDB" id="9989112at2759"/>
<dbReference type="CDD" id="cd00154">
    <property type="entry name" value="Rab"/>
    <property type="match status" value="1"/>
</dbReference>
<dbReference type="GO" id="GO:0003924">
    <property type="term" value="F:GTPase activity"/>
    <property type="evidence" value="ECO:0007669"/>
    <property type="project" value="InterPro"/>
</dbReference>
<comment type="similarity">
    <text evidence="1">Belongs to the small GTPase superfamily. Rab family.</text>
</comment>
<dbReference type="PRINTS" id="PR00449">
    <property type="entry name" value="RASTRNSFRMNG"/>
</dbReference>
<dbReference type="SMART" id="SM00175">
    <property type="entry name" value="RAB"/>
    <property type="match status" value="1"/>
</dbReference>
<dbReference type="InterPro" id="IPR005225">
    <property type="entry name" value="Small_GTP-bd"/>
</dbReference>
<dbReference type="EMBL" id="ML119657">
    <property type="protein sequence ID" value="RPA84702.1"/>
    <property type="molecule type" value="Genomic_DNA"/>
</dbReference>
<accession>A0A3N4IEX4</accession>
<dbReference type="FunFam" id="3.40.50.300:FF:001537">
    <property type="entry name" value="Secretion related GTPase SrgD"/>
    <property type="match status" value="1"/>
</dbReference>
<dbReference type="PROSITE" id="PS51421">
    <property type="entry name" value="RAS"/>
    <property type="match status" value="1"/>
</dbReference>